<feature type="transmembrane region" description="Helical" evidence="2">
    <location>
        <begin position="139"/>
        <end position="159"/>
    </location>
</feature>
<keyword evidence="2" id="KW-1133">Transmembrane helix</keyword>
<dbReference type="EMBL" id="CAMXCT030000288">
    <property type="protein sequence ID" value="CAL4763988.1"/>
    <property type="molecule type" value="Genomic_DNA"/>
</dbReference>
<proteinExistence type="predicted"/>
<feature type="transmembrane region" description="Helical" evidence="2">
    <location>
        <begin position="108"/>
        <end position="127"/>
    </location>
</feature>
<feature type="transmembrane region" description="Helical" evidence="2">
    <location>
        <begin position="77"/>
        <end position="101"/>
    </location>
</feature>
<accession>A0A9P1BRJ0</accession>
<evidence type="ECO:0000313" key="4">
    <source>
        <dbReference type="EMBL" id="CAL1130051.1"/>
    </source>
</evidence>
<dbReference type="Proteomes" id="UP001152797">
    <property type="component" value="Unassembled WGS sequence"/>
</dbReference>
<evidence type="ECO:0000256" key="1">
    <source>
        <dbReference type="SAM" id="MobiDB-lite"/>
    </source>
</evidence>
<feature type="region of interest" description="Disordered" evidence="1">
    <location>
        <begin position="393"/>
        <end position="413"/>
    </location>
</feature>
<dbReference type="EMBL" id="CAMXCT010000288">
    <property type="protein sequence ID" value="CAI3976676.1"/>
    <property type="molecule type" value="Genomic_DNA"/>
</dbReference>
<reference evidence="3" key="1">
    <citation type="submission" date="2022-10" db="EMBL/GenBank/DDBJ databases">
        <authorList>
            <person name="Chen Y."/>
            <person name="Dougan E. K."/>
            <person name="Chan C."/>
            <person name="Rhodes N."/>
            <person name="Thang M."/>
        </authorList>
    </citation>
    <scope>NUCLEOTIDE SEQUENCE</scope>
</reference>
<gene>
    <name evidence="3" type="ORF">C1SCF055_LOCUS4878</name>
</gene>
<evidence type="ECO:0000256" key="2">
    <source>
        <dbReference type="SAM" id="Phobius"/>
    </source>
</evidence>
<evidence type="ECO:0000313" key="6">
    <source>
        <dbReference type="Proteomes" id="UP001152797"/>
    </source>
</evidence>
<sequence>MSSLPADRSAVALRSAGSVLICWVFGTMAAVNFKHVSHLMVPWLRRGWPLKSTEVALACVVSFATPMNLLGDTCRNAFIWASSITVLTPLGLGCCYLCFLIGGLQWNLWVLAVGLGATVLLGVLWSFSAAHLHSPRMMLAGNSATVVICILPLALVLGGQTDFKGSCEKYSTYKAKWGRVMDNRLRREILPAGPITADREIKQLQAQVRNLEQKDHVQLLVSLAGLVTAIFIGALLPLIISHLPYIGAAASASAVPRAAAKKLAALADLCEAVAIYPLPTAAALHRHRECRLRLLSSTQELNAACQSAKMELTEFDLFPEGLAEFQKQTEECRRSLQMKSTMLAAGFSSVTLDLFFRGTPGEQLRATSVWSAHALRSSGSYLLSLAGDQPPEACPGLPGRGVKASSKDIATST</sequence>
<feature type="transmembrane region" description="Helical" evidence="2">
    <location>
        <begin position="12"/>
        <end position="33"/>
    </location>
</feature>
<keyword evidence="2" id="KW-0472">Membrane</keyword>
<name>A0A9P1BRJ0_9DINO</name>
<evidence type="ECO:0000313" key="3">
    <source>
        <dbReference type="EMBL" id="CAI3976676.1"/>
    </source>
</evidence>
<dbReference type="EMBL" id="CAMXCT020000288">
    <property type="protein sequence ID" value="CAL1130051.1"/>
    <property type="molecule type" value="Genomic_DNA"/>
</dbReference>
<keyword evidence="2" id="KW-0812">Transmembrane</keyword>
<feature type="transmembrane region" description="Helical" evidence="2">
    <location>
        <begin position="219"/>
        <end position="240"/>
    </location>
</feature>
<protein>
    <submittedName>
        <fullName evidence="5">Aluminum-activated malate transporter 9</fullName>
    </submittedName>
</protein>
<reference evidence="4" key="2">
    <citation type="submission" date="2024-04" db="EMBL/GenBank/DDBJ databases">
        <authorList>
            <person name="Chen Y."/>
            <person name="Shah S."/>
            <person name="Dougan E. K."/>
            <person name="Thang M."/>
            <person name="Chan C."/>
        </authorList>
    </citation>
    <scope>NUCLEOTIDE SEQUENCE [LARGE SCALE GENOMIC DNA]</scope>
</reference>
<comment type="caution">
    <text evidence="3">The sequence shown here is derived from an EMBL/GenBank/DDBJ whole genome shotgun (WGS) entry which is preliminary data.</text>
</comment>
<evidence type="ECO:0000313" key="5">
    <source>
        <dbReference type="EMBL" id="CAL4763988.1"/>
    </source>
</evidence>
<keyword evidence="6" id="KW-1185">Reference proteome</keyword>
<dbReference type="AlphaFoldDB" id="A0A9P1BRJ0"/>
<organism evidence="3">
    <name type="scientific">Cladocopium goreaui</name>
    <dbReference type="NCBI Taxonomy" id="2562237"/>
    <lineage>
        <taxon>Eukaryota</taxon>
        <taxon>Sar</taxon>
        <taxon>Alveolata</taxon>
        <taxon>Dinophyceae</taxon>
        <taxon>Suessiales</taxon>
        <taxon>Symbiodiniaceae</taxon>
        <taxon>Cladocopium</taxon>
    </lineage>
</organism>